<dbReference type="Proteomes" id="UP000636800">
    <property type="component" value="Chromosome 5"/>
</dbReference>
<feature type="region of interest" description="Disordered" evidence="1">
    <location>
        <begin position="183"/>
        <end position="202"/>
    </location>
</feature>
<dbReference type="CDD" id="cd03031">
    <property type="entry name" value="GRX_GRX_like"/>
    <property type="match status" value="1"/>
</dbReference>
<dbReference type="InterPro" id="IPR036249">
    <property type="entry name" value="Thioredoxin-like_sf"/>
</dbReference>
<comment type="caution">
    <text evidence="3">The sequence shown here is derived from an EMBL/GenBank/DDBJ whole genome shotgun (WGS) entry which is preliminary data.</text>
</comment>
<reference evidence="3 4" key="1">
    <citation type="journal article" date="2020" name="Nat. Food">
        <title>A phased Vanilla planifolia genome enables genetic improvement of flavour and production.</title>
        <authorList>
            <person name="Hasing T."/>
            <person name="Tang H."/>
            <person name="Brym M."/>
            <person name="Khazi F."/>
            <person name="Huang T."/>
            <person name="Chambers A.H."/>
        </authorList>
    </citation>
    <scope>NUCLEOTIDE SEQUENCE [LARGE SCALE GENOMIC DNA]</scope>
    <source>
        <tissue evidence="3">Leaf</tissue>
    </source>
</reference>
<proteinExistence type="predicted"/>
<dbReference type="AlphaFoldDB" id="A0A835V289"/>
<feature type="domain" description="Glutaredoxin" evidence="2">
    <location>
        <begin position="263"/>
        <end position="329"/>
    </location>
</feature>
<feature type="region of interest" description="Disordered" evidence="1">
    <location>
        <begin position="58"/>
        <end position="108"/>
    </location>
</feature>
<sequence>MGCISSKLLPAADLDSISSSSKLAASVSNATSNGNIPNHFVSLTSSTYGVLNLDPVEEENHPSATKEHPKSPPITVPKPKYPSTSTKEHSKSPSSVIVPKSKKHSYPDPAPEVINWTLADDVDDARKVKPSPLKRPSKLPPLFTPSPKMQGKIFGKENRSPLVRRIPVTEPNQILKPLNSLEKKQPMTPQSTSTGKWSGSRRSLSPFFDPELVASLERELLEQAEQIKQMISQKRRSKKGNDSSSLLCSYIEKCPPGGENALVLYTTTLRGIRKTFEECNAVRSTIQCYDICLIEKDISMDSGFREELRKLMGSKEVRPPVLFAKGRLIGGAAEVQRLEEEGKLEMLMEGIPTARTSCEECGGVRFVMCNSCNGSRKVLDEEQRKMVKCGECNENGLVYCSSCSQAA</sequence>
<evidence type="ECO:0000259" key="2">
    <source>
        <dbReference type="Pfam" id="PF00462"/>
    </source>
</evidence>
<dbReference type="Gene3D" id="3.40.30.10">
    <property type="entry name" value="Glutaredoxin"/>
    <property type="match status" value="1"/>
</dbReference>
<feature type="region of interest" description="Disordered" evidence="1">
    <location>
        <begin position="127"/>
        <end position="154"/>
    </location>
</feature>
<evidence type="ECO:0000313" key="3">
    <source>
        <dbReference type="EMBL" id="KAG0481045.1"/>
    </source>
</evidence>
<name>A0A835V289_VANPL</name>
<keyword evidence="4" id="KW-1185">Reference proteome</keyword>
<protein>
    <recommendedName>
        <fullName evidence="2">Glutaredoxin domain-containing protein</fullName>
    </recommendedName>
</protein>
<evidence type="ECO:0000313" key="4">
    <source>
        <dbReference type="Proteomes" id="UP000636800"/>
    </source>
</evidence>
<dbReference type="EMBL" id="JADCNL010000005">
    <property type="protein sequence ID" value="KAG0481045.1"/>
    <property type="molecule type" value="Genomic_DNA"/>
</dbReference>
<dbReference type="OrthoDB" id="418242at2759"/>
<organism evidence="3 4">
    <name type="scientific">Vanilla planifolia</name>
    <name type="common">Vanilla</name>
    <dbReference type="NCBI Taxonomy" id="51239"/>
    <lineage>
        <taxon>Eukaryota</taxon>
        <taxon>Viridiplantae</taxon>
        <taxon>Streptophyta</taxon>
        <taxon>Embryophyta</taxon>
        <taxon>Tracheophyta</taxon>
        <taxon>Spermatophyta</taxon>
        <taxon>Magnoliopsida</taxon>
        <taxon>Liliopsida</taxon>
        <taxon>Asparagales</taxon>
        <taxon>Orchidaceae</taxon>
        <taxon>Vanilloideae</taxon>
        <taxon>Vanilleae</taxon>
        <taxon>Vanilla</taxon>
    </lineage>
</organism>
<feature type="compositionally biased region" description="Pro residues" evidence="1">
    <location>
        <begin position="71"/>
        <end position="80"/>
    </location>
</feature>
<evidence type="ECO:0000256" key="1">
    <source>
        <dbReference type="SAM" id="MobiDB-lite"/>
    </source>
</evidence>
<dbReference type="Pfam" id="PF00462">
    <property type="entry name" value="Glutaredoxin"/>
    <property type="match status" value="1"/>
</dbReference>
<dbReference type="PANTHER" id="PTHR45669:SF12">
    <property type="entry name" value="EMB|CAB85507.1"/>
    <property type="match status" value="1"/>
</dbReference>
<gene>
    <name evidence="3" type="ORF">HPP92_011903</name>
</gene>
<dbReference type="SUPFAM" id="SSF52833">
    <property type="entry name" value="Thioredoxin-like"/>
    <property type="match status" value="1"/>
</dbReference>
<feature type="compositionally biased region" description="Polar residues" evidence="1">
    <location>
        <begin position="187"/>
        <end position="202"/>
    </location>
</feature>
<dbReference type="InterPro" id="IPR002109">
    <property type="entry name" value="Glutaredoxin"/>
</dbReference>
<dbReference type="PROSITE" id="PS51354">
    <property type="entry name" value="GLUTAREDOXIN_2"/>
    <property type="match status" value="1"/>
</dbReference>
<accession>A0A835V289</accession>
<dbReference type="Pfam" id="PF23733">
    <property type="entry name" value="GRXCR1-2_C"/>
    <property type="match status" value="1"/>
</dbReference>
<feature type="compositionally biased region" description="Basic and acidic residues" evidence="1">
    <location>
        <begin position="58"/>
        <end position="70"/>
    </location>
</feature>
<dbReference type="PANTHER" id="PTHR45669">
    <property type="entry name" value="GLUTAREDOXIN DOMAIN-CONTAINING CYSTEINE-RICH PROTEIN CG12206-RELATED"/>
    <property type="match status" value="1"/>
</dbReference>